<feature type="region of interest" description="Disordered" evidence="1">
    <location>
        <begin position="133"/>
        <end position="234"/>
    </location>
</feature>
<organism evidence="2 3">
    <name type="scientific">Winogradskyella vincentii</name>
    <dbReference type="NCBI Taxonomy" id="2877122"/>
    <lineage>
        <taxon>Bacteria</taxon>
        <taxon>Pseudomonadati</taxon>
        <taxon>Bacteroidota</taxon>
        <taxon>Flavobacteriia</taxon>
        <taxon>Flavobacteriales</taxon>
        <taxon>Flavobacteriaceae</taxon>
        <taxon>Winogradskyella</taxon>
    </lineage>
</organism>
<feature type="compositionally biased region" description="Acidic residues" evidence="1">
    <location>
        <begin position="134"/>
        <end position="161"/>
    </location>
</feature>
<reference evidence="3" key="1">
    <citation type="submission" date="2023-07" db="EMBL/GenBank/DDBJ databases">
        <authorList>
            <person name="Yue Y."/>
        </authorList>
    </citation>
    <scope>NUCLEOTIDE SEQUENCE [LARGE SCALE GENOMIC DNA]</scope>
    <source>
        <strain evidence="3">2Y89</strain>
    </source>
</reference>
<dbReference type="PROSITE" id="PS51257">
    <property type="entry name" value="PROKAR_LIPOPROTEIN"/>
    <property type="match status" value="1"/>
</dbReference>
<proteinExistence type="predicted"/>
<gene>
    <name evidence="2" type="ORF">LBV24_11565</name>
</gene>
<protein>
    <submittedName>
        <fullName evidence="2">Uncharacterized protein</fullName>
    </submittedName>
</protein>
<keyword evidence="3" id="KW-1185">Reference proteome</keyword>
<comment type="caution">
    <text evidence="2">The sequence shown here is derived from an EMBL/GenBank/DDBJ whole genome shotgun (WGS) entry which is preliminary data.</text>
</comment>
<dbReference type="Proteomes" id="UP001198402">
    <property type="component" value="Unassembled WGS sequence"/>
</dbReference>
<sequence>MTRRFFAFILLVFLSSCDDGDIINVQLEFDEELDRCDNFENFYLLFDTREDPNEALILSLPKPAYDYLFTDETPENEPHTVEIGSATGIRFNYRTYSNVIGDNVLCDELSDPSLVVIDYYETDGGNVNVTVTIVDDDNDGIPTEDEDLDGDGDPTNDDFDGDGIPNYLDEDDDNDNVKTINEDDNDDGDNNPFTNPRNTDGEDQPDYLDTDDDNDGVLTRLEDPTEDQNPLNDFVPNEEGINVVRFRYNHPTAMEAFPDSGFIDNTYTRTTTSFFVLEDIGLDIIDATIINLGSYVSPIENITIEND</sequence>
<dbReference type="RefSeq" id="WP_224478820.1">
    <property type="nucleotide sequence ID" value="NZ_JAIUJS010000006.1"/>
</dbReference>
<evidence type="ECO:0000313" key="3">
    <source>
        <dbReference type="Proteomes" id="UP001198402"/>
    </source>
</evidence>
<evidence type="ECO:0000256" key="1">
    <source>
        <dbReference type="SAM" id="MobiDB-lite"/>
    </source>
</evidence>
<evidence type="ECO:0000313" key="2">
    <source>
        <dbReference type="EMBL" id="MCA0153858.1"/>
    </source>
</evidence>
<feature type="compositionally biased region" description="Acidic residues" evidence="1">
    <location>
        <begin position="201"/>
        <end position="215"/>
    </location>
</feature>
<dbReference type="EMBL" id="JAIUJS010000006">
    <property type="protein sequence ID" value="MCA0153858.1"/>
    <property type="molecule type" value="Genomic_DNA"/>
</dbReference>
<name>A0ABS7Y1Q7_9FLAO</name>
<accession>A0ABS7Y1Q7</accession>